<reference evidence="2 3" key="1">
    <citation type="journal article" date="2016" name="Nat. Microbiol.">
        <title>The Mouse Intestinal Bacterial Collection (miBC) provides host-specific insight into cultured diversity and functional potential of the gut microbiota.</title>
        <authorList>
            <person name="Lagkouvardos I."/>
            <person name="Pukall R."/>
            <person name="Abt B."/>
            <person name="Foesel B.U."/>
            <person name="Meier-Kolthoff J.P."/>
            <person name="Kumar N."/>
            <person name="Bresciani A."/>
            <person name="Martinez I."/>
            <person name="Just S."/>
            <person name="Ziegler C."/>
            <person name="Brugiroux S."/>
            <person name="Garzetti D."/>
            <person name="Wenning M."/>
            <person name="Bui T.P."/>
            <person name="Wang J."/>
            <person name="Hugenholtz F."/>
            <person name="Plugge C.M."/>
            <person name="Peterson D.A."/>
            <person name="Hornef M.W."/>
            <person name="Baines J.F."/>
            <person name="Smidt H."/>
            <person name="Walter J."/>
            <person name="Kristiansen K."/>
            <person name="Nielsen H.B."/>
            <person name="Haller D."/>
            <person name="Overmann J."/>
            <person name="Stecher B."/>
            <person name="Clavel T."/>
        </authorList>
    </citation>
    <scope>NUCLEOTIDE SEQUENCE [LARGE SCALE GENOMIC DNA]</scope>
    <source>
        <strain evidence="2 3">DSM 28560</strain>
    </source>
</reference>
<name>A0A4R4FF89_9FIRM</name>
<feature type="transmembrane region" description="Helical" evidence="1">
    <location>
        <begin position="46"/>
        <end position="67"/>
    </location>
</feature>
<proteinExistence type="predicted"/>
<dbReference type="EMBL" id="SMMX01000004">
    <property type="protein sequence ID" value="TDA22342.1"/>
    <property type="molecule type" value="Genomic_DNA"/>
</dbReference>
<dbReference type="AlphaFoldDB" id="A0A4R4FF89"/>
<gene>
    <name evidence="2" type="ORF">E1963_06185</name>
</gene>
<keyword evidence="1" id="KW-0812">Transmembrane</keyword>
<keyword evidence="3" id="KW-1185">Reference proteome</keyword>
<dbReference type="RefSeq" id="WP_066581458.1">
    <property type="nucleotide sequence ID" value="NZ_JAOBST010000001.1"/>
</dbReference>
<evidence type="ECO:0000313" key="2">
    <source>
        <dbReference type="EMBL" id="TDA22342.1"/>
    </source>
</evidence>
<dbReference type="Proteomes" id="UP000295710">
    <property type="component" value="Unassembled WGS sequence"/>
</dbReference>
<comment type="caution">
    <text evidence="2">The sequence shown here is derived from an EMBL/GenBank/DDBJ whole genome shotgun (WGS) entry which is preliminary data.</text>
</comment>
<keyword evidence="1" id="KW-1133">Transmembrane helix</keyword>
<accession>A0A4R4FF89</accession>
<evidence type="ECO:0000313" key="3">
    <source>
        <dbReference type="Proteomes" id="UP000295710"/>
    </source>
</evidence>
<organism evidence="2 3">
    <name type="scientific">Extibacter muris</name>
    <dbReference type="NCBI Taxonomy" id="1796622"/>
    <lineage>
        <taxon>Bacteria</taxon>
        <taxon>Bacillati</taxon>
        <taxon>Bacillota</taxon>
        <taxon>Clostridia</taxon>
        <taxon>Lachnospirales</taxon>
        <taxon>Lachnospiraceae</taxon>
        <taxon>Extibacter</taxon>
    </lineage>
</organism>
<sequence length="100" mass="11571">MNNSEKRRRQLLNETRYLYSDRKGPPAVHPRYGAAYHKLYGEEDTGAVSTFGIRVFLCFMLFAAFVAMENNGIEVRHVDSDRVIQEITTDMDVAEVWKNL</sequence>
<protein>
    <submittedName>
        <fullName evidence="2">Uncharacterized protein</fullName>
    </submittedName>
</protein>
<evidence type="ECO:0000256" key="1">
    <source>
        <dbReference type="SAM" id="Phobius"/>
    </source>
</evidence>
<keyword evidence="1" id="KW-0472">Membrane</keyword>